<evidence type="ECO:0000313" key="3">
    <source>
        <dbReference type="EMBL" id="KAL2546932.1"/>
    </source>
</evidence>
<keyword evidence="4" id="KW-1185">Reference proteome</keyword>
<evidence type="ECO:0000313" key="4">
    <source>
        <dbReference type="Proteomes" id="UP001604277"/>
    </source>
</evidence>
<gene>
    <name evidence="3" type="ORF">Fot_16165</name>
</gene>
<keyword evidence="2" id="KW-1133">Transmembrane helix</keyword>
<feature type="transmembrane region" description="Helical" evidence="2">
    <location>
        <begin position="98"/>
        <end position="123"/>
    </location>
</feature>
<name>A0ABD1WBI7_9LAMI</name>
<reference evidence="4" key="1">
    <citation type="submission" date="2024-07" db="EMBL/GenBank/DDBJ databases">
        <title>Two chromosome-level genome assemblies of Korean endemic species Abeliophyllum distichum and Forsythia ovata (Oleaceae).</title>
        <authorList>
            <person name="Jang H."/>
        </authorList>
    </citation>
    <scope>NUCLEOTIDE SEQUENCE [LARGE SCALE GENOMIC DNA]</scope>
</reference>
<sequence>MDQTGNKCYTQRKKRHLHEKKSQTLLPKTPMKETTNAKNPTTADGKELRLPQLEDGGEAGAMWSWPSCATATAIRTAMQAAKAAVENRKAILEMQVGVWVLKISLDLGLKFCINLFVIIYNVLVEMFDLVIAVRTTIPSCTIILTLTFKFFNHVLIAHH</sequence>
<comment type="caution">
    <text evidence="3">The sequence shown here is derived from an EMBL/GenBank/DDBJ whole genome shotgun (WGS) entry which is preliminary data.</text>
</comment>
<protein>
    <submittedName>
        <fullName evidence="3">Uncharacterized protein</fullName>
    </submittedName>
</protein>
<evidence type="ECO:0000256" key="2">
    <source>
        <dbReference type="SAM" id="Phobius"/>
    </source>
</evidence>
<organism evidence="3 4">
    <name type="scientific">Forsythia ovata</name>
    <dbReference type="NCBI Taxonomy" id="205694"/>
    <lineage>
        <taxon>Eukaryota</taxon>
        <taxon>Viridiplantae</taxon>
        <taxon>Streptophyta</taxon>
        <taxon>Embryophyta</taxon>
        <taxon>Tracheophyta</taxon>
        <taxon>Spermatophyta</taxon>
        <taxon>Magnoliopsida</taxon>
        <taxon>eudicotyledons</taxon>
        <taxon>Gunneridae</taxon>
        <taxon>Pentapetalae</taxon>
        <taxon>asterids</taxon>
        <taxon>lamiids</taxon>
        <taxon>Lamiales</taxon>
        <taxon>Oleaceae</taxon>
        <taxon>Forsythieae</taxon>
        <taxon>Forsythia</taxon>
    </lineage>
</organism>
<proteinExistence type="predicted"/>
<keyword evidence="2" id="KW-0472">Membrane</keyword>
<evidence type="ECO:0000256" key="1">
    <source>
        <dbReference type="SAM" id="MobiDB-lite"/>
    </source>
</evidence>
<dbReference type="EMBL" id="JBFOLJ010000004">
    <property type="protein sequence ID" value="KAL2546932.1"/>
    <property type="molecule type" value="Genomic_DNA"/>
</dbReference>
<accession>A0ABD1WBI7</accession>
<feature type="compositionally biased region" description="Polar residues" evidence="1">
    <location>
        <begin position="32"/>
        <end position="42"/>
    </location>
</feature>
<feature type="transmembrane region" description="Helical" evidence="2">
    <location>
        <begin position="129"/>
        <end position="151"/>
    </location>
</feature>
<dbReference type="AlphaFoldDB" id="A0ABD1WBI7"/>
<dbReference type="Proteomes" id="UP001604277">
    <property type="component" value="Unassembled WGS sequence"/>
</dbReference>
<keyword evidence="2" id="KW-0812">Transmembrane</keyword>
<feature type="compositionally biased region" description="Basic residues" evidence="1">
    <location>
        <begin position="10"/>
        <end position="19"/>
    </location>
</feature>
<feature type="region of interest" description="Disordered" evidence="1">
    <location>
        <begin position="1"/>
        <end position="49"/>
    </location>
</feature>